<evidence type="ECO:0000313" key="3">
    <source>
        <dbReference type="Proteomes" id="UP001515480"/>
    </source>
</evidence>
<protein>
    <submittedName>
        <fullName evidence="2">Uncharacterized protein</fullName>
    </submittedName>
</protein>
<proteinExistence type="predicted"/>
<name>A0AB34J128_PRYPA</name>
<evidence type="ECO:0000256" key="1">
    <source>
        <dbReference type="SAM" id="MobiDB-lite"/>
    </source>
</evidence>
<sequence length="576" mass="61405">MAGGFTPCDAAALAPGSTVWRTASVALYRLQENCGEAASPACDALRGKPLGAILTAHSQVVAGINYKMQCGVGDVLLTLLVFEQRWSRTLELVTASVHSQNGDDLGLVLDPLRLDLSGANTRYTAADLHVPGLSASVFLPPLTGHAARRGVLEPYYISSRFDWGSMVGDVRITSADDGAAHTLLGSSDWRWPHDPTWTEAGVGLASEFGCGEDGVRCAGGWGAYEAGSLNGVLGYDEAAAGESFLKIGVGALVKGSCPGCNATDPADLYRFNRPYQLAERPDWQLVGVSKTSVSLRHSATLRGWGYRIERTVRMSAREDGERGGELTMETVLANTGTHAFSTPFYSHNLYTIDSQPSGPPWAVHLDMAAPQRYSSAAWGSAVEEFFRLDADGTFIATSSVSEDVLMKATFLGDSNNTQSSRNGSFTMEHGDVRISSSLGGTSEGEALYSYAMYVERDIISPEPARMISVAPGESVSWVQRTSFALESALAAEEAHAQSHKGWVARMLLCVCIVALVSPAFLKRRRQINELAARGANSLQSSLLATPQGSDEDAPYVKFPGTPILTGSSKSEAEGRA</sequence>
<dbReference type="AlphaFoldDB" id="A0AB34J128"/>
<dbReference type="InterPro" id="IPR046350">
    <property type="entry name" value="Cystatin_sf"/>
</dbReference>
<comment type="caution">
    <text evidence="2">The sequence shown here is derived from an EMBL/GenBank/DDBJ whole genome shotgun (WGS) entry which is preliminary data.</text>
</comment>
<dbReference type="Proteomes" id="UP001515480">
    <property type="component" value="Unassembled WGS sequence"/>
</dbReference>
<dbReference type="EMBL" id="JBGBPQ010000014">
    <property type="protein sequence ID" value="KAL1511203.1"/>
    <property type="molecule type" value="Genomic_DNA"/>
</dbReference>
<evidence type="ECO:0000313" key="2">
    <source>
        <dbReference type="EMBL" id="KAL1511203.1"/>
    </source>
</evidence>
<feature type="region of interest" description="Disordered" evidence="1">
    <location>
        <begin position="543"/>
        <end position="576"/>
    </location>
</feature>
<keyword evidence="3" id="KW-1185">Reference proteome</keyword>
<reference evidence="2 3" key="1">
    <citation type="journal article" date="2024" name="Science">
        <title>Giant polyketide synthase enzymes in the biosynthesis of giant marine polyether toxins.</title>
        <authorList>
            <person name="Fallon T.R."/>
            <person name="Shende V.V."/>
            <person name="Wierzbicki I.H."/>
            <person name="Pendleton A.L."/>
            <person name="Watervoot N.F."/>
            <person name="Auber R.P."/>
            <person name="Gonzalez D.J."/>
            <person name="Wisecaver J.H."/>
            <person name="Moore B.S."/>
        </authorList>
    </citation>
    <scope>NUCLEOTIDE SEQUENCE [LARGE SCALE GENOMIC DNA]</scope>
    <source>
        <strain evidence="2 3">12B1</strain>
    </source>
</reference>
<accession>A0AB34J128</accession>
<gene>
    <name evidence="2" type="ORF">AB1Y20_006017</name>
</gene>
<dbReference type="SUPFAM" id="SSF54403">
    <property type="entry name" value="Cystatin/monellin"/>
    <property type="match status" value="1"/>
</dbReference>
<organism evidence="2 3">
    <name type="scientific">Prymnesium parvum</name>
    <name type="common">Toxic golden alga</name>
    <dbReference type="NCBI Taxonomy" id="97485"/>
    <lineage>
        <taxon>Eukaryota</taxon>
        <taxon>Haptista</taxon>
        <taxon>Haptophyta</taxon>
        <taxon>Prymnesiophyceae</taxon>
        <taxon>Prymnesiales</taxon>
        <taxon>Prymnesiaceae</taxon>
        <taxon>Prymnesium</taxon>
    </lineage>
</organism>